<dbReference type="PRINTS" id="PR01078">
    <property type="entry name" value="AMINACHANNEL"/>
</dbReference>
<sequence>MNPTQLNIEYTYIITNNNKKAIDTLRAFSSTTTLHGLNRAMNAERWWRCLFWWFLLAAGTVWSVYNVHVMVRDFQRFPVLTSLMSQYDNRLSFPAITLCNLNRFRSSRLPSETKLFLDKLIQGGAESLVIERELERRISTFTPEVKQNMSHHMEDMLIACSFNMVKCDIENFTKTVDPRYGNCYRFSSYEDENNSEEPAGLPDDSKKGLLLEMTVQSEDYLALSDTVGLLVLDAHSLRKSFEKRLRPPYGECEPGTEPGTLGKMGHYKYSIKSCYKECLQLHIYKKCECCEDTFPCQEKTLKKFAEPLTENSGLTNIPACNHTNRQTHECVDNVSKEIARNNMVCSALCQPSCEDTVYSTQISTGRWPSKAHEGILWNKLVSAGMNLDAGEFSRMTKDSLLRLRVFYNRETVVTQSEEPAYTWSTLLGNIGGQLGLLLGFSLMTGVEILELLLDLGPGLWLARLLKVGGRGGPGN</sequence>
<keyword evidence="3 11" id="KW-0894">Sodium channel</keyword>
<organism evidence="13 14">
    <name type="scientific">Elysia chlorotica</name>
    <name type="common">Eastern emerald elysia</name>
    <name type="synonym">Sea slug</name>
    <dbReference type="NCBI Taxonomy" id="188477"/>
    <lineage>
        <taxon>Eukaryota</taxon>
        <taxon>Metazoa</taxon>
        <taxon>Spiralia</taxon>
        <taxon>Lophotrochozoa</taxon>
        <taxon>Mollusca</taxon>
        <taxon>Gastropoda</taxon>
        <taxon>Heterobranchia</taxon>
        <taxon>Euthyneura</taxon>
        <taxon>Panpulmonata</taxon>
        <taxon>Sacoglossa</taxon>
        <taxon>Placobranchoidea</taxon>
        <taxon>Plakobranchidae</taxon>
        <taxon>Elysia</taxon>
    </lineage>
</organism>
<keyword evidence="10 11" id="KW-0407">Ion channel</keyword>
<dbReference type="Pfam" id="PF00858">
    <property type="entry name" value="ASC"/>
    <property type="match status" value="2"/>
</dbReference>
<evidence type="ECO:0000256" key="4">
    <source>
        <dbReference type="ARBA" id="ARBA00022692"/>
    </source>
</evidence>
<reference evidence="13 14" key="1">
    <citation type="submission" date="2019-01" db="EMBL/GenBank/DDBJ databases">
        <title>A draft genome assembly of the solar-powered sea slug Elysia chlorotica.</title>
        <authorList>
            <person name="Cai H."/>
            <person name="Li Q."/>
            <person name="Fang X."/>
            <person name="Li J."/>
            <person name="Curtis N.E."/>
            <person name="Altenburger A."/>
            <person name="Shibata T."/>
            <person name="Feng M."/>
            <person name="Maeda T."/>
            <person name="Schwartz J.A."/>
            <person name="Shigenobu S."/>
            <person name="Lundholm N."/>
            <person name="Nishiyama T."/>
            <person name="Yang H."/>
            <person name="Hasebe M."/>
            <person name="Li S."/>
            <person name="Pierce S.K."/>
            <person name="Wang J."/>
        </authorList>
    </citation>
    <scope>NUCLEOTIDE SEQUENCE [LARGE SCALE GENOMIC DNA]</scope>
    <source>
        <strain evidence="13">EC2010</strain>
        <tissue evidence="13">Whole organism of an adult</tissue>
    </source>
</reference>
<protein>
    <submittedName>
        <fullName evidence="13">Uncharacterized protein</fullName>
    </submittedName>
</protein>
<evidence type="ECO:0000256" key="7">
    <source>
        <dbReference type="ARBA" id="ARBA00023065"/>
    </source>
</evidence>
<keyword evidence="8 12" id="KW-0472">Membrane</keyword>
<dbReference type="EMBL" id="RQTK01000055">
    <property type="protein sequence ID" value="RUS89487.1"/>
    <property type="molecule type" value="Genomic_DNA"/>
</dbReference>
<keyword evidence="7 11" id="KW-0406">Ion transport</keyword>
<name>A0A3S1BR26_ELYCH</name>
<keyword evidence="4 11" id="KW-0812">Transmembrane</keyword>
<proteinExistence type="inferred from homology"/>
<evidence type="ECO:0000256" key="2">
    <source>
        <dbReference type="ARBA" id="ARBA00022448"/>
    </source>
</evidence>
<dbReference type="Proteomes" id="UP000271974">
    <property type="component" value="Unassembled WGS sequence"/>
</dbReference>
<comment type="similarity">
    <text evidence="11">Belongs to the amiloride-sensitive sodium channel (TC 1.A.6) family.</text>
</comment>
<comment type="subcellular location">
    <subcellularLocation>
        <location evidence="1">Membrane</location>
        <topology evidence="1">Multi-pass membrane protein</topology>
    </subcellularLocation>
</comment>
<keyword evidence="9 11" id="KW-0739">Sodium transport</keyword>
<keyword evidence="14" id="KW-1185">Reference proteome</keyword>
<evidence type="ECO:0000256" key="11">
    <source>
        <dbReference type="RuleBase" id="RU000679"/>
    </source>
</evidence>
<keyword evidence="6" id="KW-0915">Sodium</keyword>
<dbReference type="Gene3D" id="2.60.470.10">
    <property type="entry name" value="Acid-sensing ion channels like domains"/>
    <property type="match status" value="1"/>
</dbReference>
<gene>
    <name evidence="13" type="ORF">EGW08_002784</name>
</gene>
<evidence type="ECO:0000256" key="10">
    <source>
        <dbReference type="ARBA" id="ARBA00023303"/>
    </source>
</evidence>
<evidence type="ECO:0000256" key="6">
    <source>
        <dbReference type="ARBA" id="ARBA00023053"/>
    </source>
</evidence>
<comment type="caution">
    <text evidence="13">The sequence shown here is derived from an EMBL/GenBank/DDBJ whole genome shotgun (WGS) entry which is preliminary data.</text>
</comment>
<dbReference type="PANTHER" id="PTHR11690:SF248">
    <property type="entry name" value="PICKPOCKET 17, ISOFORM A"/>
    <property type="match status" value="1"/>
</dbReference>
<dbReference type="GO" id="GO:0015280">
    <property type="term" value="F:ligand-gated sodium channel activity"/>
    <property type="evidence" value="ECO:0007669"/>
    <property type="project" value="TreeGrafter"/>
</dbReference>
<evidence type="ECO:0000313" key="14">
    <source>
        <dbReference type="Proteomes" id="UP000271974"/>
    </source>
</evidence>
<dbReference type="OrthoDB" id="6021021at2759"/>
<evidence type="ECO:0000256" key="8">
    <source>
        <dbReference type="ARBA" id="ARBA00023136"/>
    </source>
</evidence>
<evidence type="ECO:0000256" key="9">
    <source>
        <dbReference type="ARBA" id="ARBA00023201"/>
    </source>
</evidence>
<dbReference type="PANTHER" id="PTHR11690">
    <property type="entry name" value="AMILORIDE-SENSITIVE SODIUM CHANNEL-RELATED"/>
    <property type="match status" value="1"/>
</dbReference>
<keyword evidence="2 11" id="KW-0813">Transport</keyword>
<dbReference type="InterPro" id="IPR001873">
    <property type="entry name" value="ENaC"/>
</dbReference>
<dbReference type="GO" id="GO:0005886">
    <property type="term" value="C:plasma membrane"/>
    <property type="evidence" value="ECO:0007669"/>
    <property type="project" value="TreeGrafter"/>
</dbReference>
<evidence type="ECO:0000313" key="13">
    <source>
        <dbReference type="EMBL" id="RUS89487.1"/>
    </source>
</evidence>
<accession>A0A3S1BR26</accession>
<evidence type="ECO:0000256" key="1">
    <source>
        <dbReference type="ARBA" id="ARBA00004141"/>
    </source>
</evidence>
<evidence type="ECO:0000256" key="3">
    <source>
        <dbReference type="ARBA" id="ARBA00022461"/>
    </source>
</evidence>
<feature type="transmembrane region" description="Helical" evidence="12">
    <location>
        <begin position="46"/>
        <end position="65"/>
    </location>
</feature>
<keyword evidence="5 12" id="KW-1133">Transmembrane helix</keyword>
<dbReference type="AlphaFoldDB" id="A0A3S1BR26"/>
<evidence type="ECO:0000256" key="12">
    <source>
        <dbReference type="SAM" id="Phobius"/>
    </source>
</evidence>
<evidence type="ECO:0000256" key="5">
    <source>
        <dbReference type="ARBA" id="ARBA00022989"/>
    </source>
</evidence>
<dbReference type="STRING" id="188477.A0A3S1BR26"/>